<accession>E9HJS9</accession>
<evidence type="ECO:0008006" key="7">
    <source>
        <dbReference type="Google" id="ProtNLM"/>
    </source>
</evidence>
<sequence>MFCRLAAQELSLLSPRLSQENVRLVGIGLEELGVEEFVEKKFWAGELYIDEKKKSFNDLGYQRFSIWSLPGLLLSRIARNQTALGKERGVGGDLRGDGFQNGGLIVVGKGGKLLYSFVQENPADHAKNEDILKALNLSGLMLDNRSTDEQRPAAASPASCDQDVCSLKPKSPASSD</sequence>
<dbReference type="InParanoid" id="E9HJS9"/>
<dbReference type="PANTHER" id="PTHR28630:SF29">
    <property type="entry name" value="PROSTAMIDE_PROSTAGLANDIN F SYNTHASE"/>
    <property type="match status" value="1"/>
</dbReference>
<dbReference type="Proteomes" id="UP000000305">
    <property type="component" value="Unassembled WGS sequence"/>
</dbReference>
<dbReference type="PANTHER" id="PTHR28630">
    <property type="match status" value="1"/>
</dbReference>
<dbReference type="GO" id="GO:0005737">
    <property type="term" value="C:cytoplasm"/>
    <property type="evidence" value="ECO:0007669"/>
    <property type="project" value="UniProtKB-SubCell"/>
</dbReference>
<feature type="region of interest" description="Disordered" evidence="4">
    <location>
        <begin position="146"/>
        <end position="176"/>
    </location>
</feature>
<name>E9HJS9_DAPPU</name>
<dbReference type="STRING" id="6669.E9HJS9"/>
<gene>
    <name evidence="5" type="ORF">DAPPUDRAFT_231765</name>
</gene>
<proteinExistence type="predicted"/>
<dbReference type="PhylomeDB" id="E9HJS9"/>
<comment type="subcellular location">
    <subcellularLocation>
        <location evidence="1">Cytoplasm</location>
    </subcellularLocation>
</comment>
<keyword evidence="6" id="KW-1185">Reference proteome</keyword>
<evidence type="ECO:0000256" key="3">
    <source>
        <dbReference type="ARBA" id="ARBA00023002"/>
    </source>
</evidence>
<dbReference type="eggNOG" id="KOG4498">
    <property type="taxonomic scope" value="Eukaryota"/>
</dbReference>
<keyword evidence="2" id="KW-0963">Cytoplasm</keyword>
<dbReference type="Gene3D" id="3.40.30.10">
    <property type="entry name" value="Glutaredoxin"/>
    <property type="match status" value="1"/>
</dbReference>
<reference evidence="5 6" key="1">
    <citation type="journal article" date="2011" name="Science">
        <title>The ecoresponsive genome of Daphnia pulex.</title>
        <authorList>
            <person name="Colbourne J.K."/>
            <person name="Pfrender M.E."/>
            <person name="Gilbert D."/>
            <person name="Thomas W.K."/>
            <person name="Tucker A."/>
            <person name="Oakley T.H."/>
            <person name="Tokishita S."/>
            <person name="Aerts A."/>
            <person name="Arnold G.J."/>
            <person name="Basu M.K."/>
            <person name="Bauer D.J."/>
            <person name="Caceres C.E."/>
            <person name="Carmel L."/>
            <person name="Casola C."/>
            <person name="Choi J.H."/>
            <person name="Detter J.C."/>
            <person name="Dong Q."/>
            <person name="Dusheyko S."/>
            <person name="Eads B.D."/>
            <person name="Frohlich T."/>
            <person name="Geiler-Samerotte K.A."/>
            <person name="Gerlach D."/>
            <person name="Hatcher P."/>
            <person name="Jogdeo S."/>
            <person name="Krijgsveld J."/>
            <person name="Kriventseva E.V."/>
            <person name="Kultz D."/>
            <person name="Laforsch C."/>
            <person name="Lindquist E."/>
            <person name="Lopez J."/>
            <person name="Manak J.R."/>
            <person name="Muller J."/>
            <person name="Pangilinan J."/>
            <person name="Patwardhan R.P."/>
            <person name="Pitluck S."/>
            <person name="Pritham E.J."/>
            <person name="Rechtsteiner A."/>
            <person name="Rho M."/>
            <person name="Rogozin I.B."/>
            <person name="Sakarya O."/>
            <person name="Salamov A."/>
            <person name="Schaack S."/>
            <person name="Shapiro H."/>
            <person name="Shiga Y."/>
            <person name="Skalitzky C."/>
            <person name="Smith Z."/>
            <person name="Souvorov A."/>
            <person name="Sung W."/>
            <person name="Tang Z."/>
            <person name="Tsuchiya D."/>
            <person name="Tu H."/>
            <person name="Vos H."/>
            <person name="Wang M."/>
            <person name="Wolf Y.I."/>
            <person name="Yamagata H."/>
            <person name="Yamada T."/>
            <person name="Ye Y."/>
            <person name="Shaw J.R."/>
            <person name="Andrews J."/>
            <person name="Crease T.J."/>
            <person name="Tang H."/>
            <person name="Lucas S.M."/>
            <person name="Robertson H.M."/>
            <person name="Bork P."/>
            <person name="Koonin E.V."/>
            <person name="Zdobnov E.M."/>
            <person name="Grigoriev I.V."/>
            <person name="Lynch M."/>
            <person name="Boore J.L."/>
        </authorList>
    </citation>
    <scope>NUCLEOTIDE SEQUENCE [LARGE SCALE GENOMIC DNA]</scope>
</reference>
<dbReference type="OMA" id="QNIDGNM"/>
<dbReference type="CDD" id="cd02970">
    <property type="entry name" value="PRX_like2"/>
    <property type="match status" value="1"/>
</dbReference>
<dbReference type="GO" id="GO:0016491">
    <property type="term" value="F:oxidoreductase activity"/>
    <property type="evidence" value="ECO:0007669"/>
    <property type="project" value="UniProtKB-KW"/>
</dbReference>
<keyword evidence="3" id="KW-0560">Oxidoreductase</keyword>
<dbReference type="EMBL" id="GL732664">
    <property type="protein sequence ID" value="EFX68017.1"/>
    <property type="molecule type" value="Genomic_DNA"/>
</dbReference>
<evidence type="ECO:0000313" key="5">
    <source>
        <dbReference type="EMBL" id="EFX68017.1"/>
    </source>
</evidence>
<dbReference type="KEGG" id="dpx:DAPPUDRAFT_231765"/>
<dbReference type="InterPro" id="IPR032801">
    <property type="entry name" value="PXL2A/B/C"/>
</dbReference>
<organism evidence="5 6">
    <name type="scientific">Daphnia pulex</name>
    <name type="common">Water flea</name>
    <dbReference type="NCBI Taxonomy" id="6669"/>
    <lineage>
        <taxon>Eukaryota</taxon>
        <taxon>Metazoa</taxon>
        <taxon>Ecdysozoa</taxon>
        <taxon>Arthropoda</taxon>
        <taxon>Crustacea</taxon>
        <taxon>Branchiopoda</taxon>
        <taxon>Diplostraca</taxon>
        <taxon>Cladocera</taxon>
        <taxon>Anomopoda</taxon>
        <taxon>Daphniidae</taxon>
        <taxon>Daphnia</taxon>
    </lineage>
</organism>
<dbReference type="OrthoDB" id="40334at2759"/>
<evidence type="ECO:0000256" key="4">
    <source>
        <dbReference type="SAM" id="MobiDB-lite"/>
    </source>
</evidence>
<dbReference type="Pfam" id="PF13911">
    <property type="entry name" value="AhpC-TSA_2"/>
    <property type="match status" value="1"/>
</dbReference>
<dbReference type="AlphaFoldDB" id="E9HJS9"/>
<dbReference type="HOGENOM" id="CLU_094994_1_0_1"/>
<evidence type="ECO:0000256" key="1">
    <source>
        <dbReference type="ARBA" id="ARBA00004496"/>
    </source>
</evidence>
<evidence type="ECO:0000256" key="2">
    <source>
        <dbReference type="ARBA" id="ARBA00022490"/>
    </source>
</evidence>
<evidence type="ECO:0000313" key="6">
    <source>
        <dbReference type="Proteomes" id="UP000000305"/>
    </source>
</evidence>
<protein>
    <recommendedName>
        <fullName evidence="7">Peroxiredoxin-like 2 activated in M-CSF stimulated monocytes</fullName>
    </recommendedName>
</protein>